<feature type="transmembrane region" description="Helical" evidence="1">
    <location>
        <begin position="226"/>
        <end position="247"/>
    </location>
</feature>
<feature type="transmembrane region" description="Helical" evidence="1">
    <location>
        <begin position="259"/>
        <end position="281"/>
    </location>
</feature>
<evidence type="ECO:0000313" key="3">
    <source>
        <dbReference type="Proteomes" id="UP000198797"/>
    </source>
</evidence>
<keyword evidence="1" id="KW-0812">Transmembrane</keyword>
<evidence type="ECO:0000313" key="2">
    <source>
        <dbReference type="EMBL" id="SCF28163.1"/>
    </source>
</evidence>
<protein>
    <recommendedName>
        <fullName evidence="4">PqqD family protein</fullName>
    </recommendedName>
</protein>
<sequence length="415" mass="45147">MSGHAGTDQVIVPAGEPGFDPDRQVQVPRLSFLPEGDGVVVGNADTDSYAVLPTDGAELLRRLAEGMTPRAAAAWYAETYGEEVDMAELLADLAELGLVALSDTVGRVTPSAPAPVRWQRLGRALFSPVALLAYAALIVAAVAVAVAQPDLRPHYRAIFFTDYLTVVTIVLAVGQWPLIALHESAHALAGRRLGLRSRLTIGYRLQYLVFETVMDGLVTVPRRKRWVPMLAGIGVDLVVMALLTLAAAALREPDGSLPLLARLCLALSFGALLRVAWQFFLYLRTDLYYLLTLVLGTVDLHGSASVLLRHRFRRLTGRPGLDQQWAQLHPVDRRTARWYSWVMVAGYAATLATLTFAIVPAGIHFFAEALAELDGRHGTDNLVDSAVVLVLSVAELAFVGYLALRTRRRARTTPA</sequence>
<dbReference type="AlphaFoldDB" id="A0A1C4Z5E4"/>
<evidence type="ECO:0000256" key="1">
    <source>
        <dbReference type="SAM" id="Phobius"/>
    </source>
</evidence>
<evidence type="ECO:0008006" key="4">
    <source>
        <dbReference type="Google" id="ProtNLM"/>
    </source>
</evidence>
<feature type="transmembrane region" description="Helical" evidence="1">
    <location>
        <begin position="125"/>
        <end position="146"/>
    </location>
</feature>
<dbReference type="EMBL" id="FMCU01000008">
    <property type="protein sequence ID" value="SCF28163.1"/>
    <property type="molecule type" value="Genomic_DNA"/>
</dbReference>
<keyword evidence="1" id="KW-0472">Membrane</keyword>
<dbReference type="STRING" id="121616.GA0070216_108167"/>
<feature type="transmembrane region" description="Helical" evidence="1">
    <location>
        <begin position="158"/>
        <end position="181"/>
    </location>
</feature>
<dbReference type="Proteomes" id="UP000198797">
    <property type="component" value="Unassembled WGS sequence"/>
</dbReference>
<name>A0A1C4Z5E4_9ACTN</name>
<accession>A0A1C4Z5E4</accession>
<keyword evidence="3" id="KW-1185">Reference proteome</keyword>
<feature type="transmembrane region" description="Helical" evidence="1">
    <location>
        <begin position="386"/>
        <end position="404"/>
    </location>
</feature>
<dbReference type="OrthoDB" id="4515621at2"/>
<feature type="transmembrane region" description="Helical" evidence="1">
    <location>
        <begin position="338"/>
        <end position="366"/>
    </location>
</feature>
<proteinExistence type="predicted"/>
<organism evidence="2 3">
    <name type="scientific">Micromonospora matsumotoense</name>
    <dbReference type="NCBI Taxonomy" id="121616"/>
    <lineage>
        <taxon>Bacteria</taxon>
        <taxon>Bacillati</taxon>
        <taxon>Actinomycetota</taxon>
        <taxon>Actinomycetes</taxon>
        <taxon>Micromonosporales</taxon>
        <taxon>Micromonosporaceae</taxon>
        <taxon>Micromonospora</taxon>
    </lineage>
</organism>
<dbReference type="RefSeq" id="WP_091247225.1">
    <property type="nucleotide sequence ID" value="NZ_FMCU01000008.1"/>
</dbReference>
<keyword evidence="1" id="KW-1133">Transmembrane helix</keyword>
<reference evidence="3" key="1">
    <citation type="submission" date="2016-06" db="EMBL/GenBank/DDBJ databases">
        <authorList>
            <person name="Varghese N."/>
            <person name="Submissions Spin"/>
        </authorList>
    </citation>
    <scope>NUCLEOTIDE SEQUENCE [LARGE SCALE GENOMIC DNA]</scope>
    <source>
        <strain evidence="3">DSM 44100</strain>
    </source>
</reference>
<gene>
    <name evidence="2" type="ORF">GA0070216_108167</name>
</gene>